<dbReference type="RefSeq" id="WP_239796696.1">
    <property type="nucleotide sequence ID" value="NZ_OU912926.1"/>
</dbReference>
<evidence type="ECO:0000313" key="2">
    <source>
        <dbReference type="Proteomes" id="UP000839052"/>
    </source>
</evidence>
<gene>
    <name evidence="1" type="ORF">NTG6680_1558</name>
</gene>
<organism evidence="1 2">
    <name type="scientific">Candidatus Nitrotoga arctica</name>
    <dbReference type="NCBI Taxonomy" id="453162"/>
    <lineage>
        <taxon>Bacteria</taxon>
        <taxon>Pseudomonadati</taxon>
        <taxon>Pseudomonadota</taxon>
        <taxon>Betaproteobacteria</taxon>
        <taxon>Nitrosomonadales</taxon>
        <taxon>Gallionellaceae</taxon>
        <taxon>Candidatus Nitrotoga</taxon>
    </lineage>
</organism>
<evidence type="ECO:0008006" key="3">
    <source>
        <dbReference type="Google" id="ProtNLM"/>
    </source>
</evidence>
<keyword evidence="2" id="KW-1185">Reference proteome</keyword>
<sequence length="47" mass="5226">MKKALTQMNVPLINVIAEIVGNTGQDIAGERDRLTDETVQLSDSRQR</sequence>
<reference evidence="1 2" key="1">
    <citation type="submission" date="2021-10" db="EMBL/GenBank/DDBJ databases">
        <authorList>
            <person name="Koch H."/>
        </authorList>
    </citation>
    <scope>NUCLEOTIDE SEQUENCE [LARGE SCALE GENOMIC DNA]</scope>
    <source>
        <strain evidence="1">6680</strain>
    </source>
</reference>
<proteinExistence type="predicted"/>
<dbReference type="Proteomes" id="UP000839052">
    <property type="component" value="Chromosome"/>
</dbReference>
<dbReference type="EMBL" id="OU912926">
    <property type="protein sequence ID" value="CAG9932811.1"/>
    <property type="molecule type" value="Genomic_DNA"/>
</dbReference>
<accession>A0ABM8YZ49</accession>
<protein>
    <recommendedName>
        <fullName evidence="3">Methyl-accepting chemotaxis protein</fullName>
    </recommendedName>
</protein>
<name>A0ABM8YZ49_9PROT</name>
<evidence type="ECO:0000313" key="1">
    <source>
        <dbReference type="EMBL" id="CAG9932811.1"/>
    </source>
</evidence>